<evidence type="ECO:0000313" key="1">
    <source>
        <dbReference type="EMBL" id="KHK65439.1"/>
    </source>
</evidence>
<dbReference type="InterPro" id="IPR003462">
    <property type="entry name" value="ODC_Mu_crystall"/>
</dbReference>
<name>A0A0B1Z2Y8_9PSED</name>
<dbReference type="Pfam" id="PF02423">
    <property type="entry name" value="OCD_Mu_crystall"/>
    <property type="match status" value="1"/>
</dbReference>
<dbReference type="PANTHER" id="PTHR13812">
    <property type="entry name" value="KETIMINE REDUCTASE MU-CRYSTALLIN"/>
    <property type="match status" value="1"/>
</dbReference>
<protein>
    <submittedName>
        <fullName evidence="1">Ornithine cyclodeaminase</fullName>
    </submittedName>
</protein>
<dbReference type="RefSeq" id="WP_039589574.1">
    <property type="nucleotide sequence ID" value="NZ_JQGJ02000005.1"/>
</dbReference>
<dbReference type="GO" id="GO:0005737">
    <property type="term" value="C:cytoplasm"/>
    <property type="evidence" value="ECO:0007669"/>
    <property type="project" value="TreeGrafter"/>
</dbReference>
<dbReference type="OrthoDB" id="9809203at2"/>
<proteinExistence type="predicted"/>
<reference evidence="2" key="1">
    <citation type="submission" date="2015-03" db="EMBL/GenBank/DDBJ databases">
        <title>Pseudomonas frederiksbergensis hydrocarbon degrader.</title>
        <authorList>
            <person name="Brown L.M."/>
            <person name="Ruiz O.N."/>
            <person name="Mueller S."/>
            <person name="Gunasekera T.S."/>
        </authorList>
    </citation>
    <scope>NUCLEOTIDE SEQUENCE [LARGE SCALE GENOMIC DNA]</scope>
    <source>
        <strain evidence="2">SI8</strain>
    </source>
</reference>
<evidence type="ECO:0000313" key="2">
    <source>
        <dbReference type="Proteomes" id="UP000030949"/>
    </source>
</evidence>
<sequence length="336" mass="35289">MHHAQKSQVIAPTLFLSDADVASLADWSTAVAALAEAYAHPASDAMVPPRSMARGDGIWLRSLTAVPPTGGHMGCKLIAASMRARCASYLIALFNQQTMALSALIDGNRVTGLRTAATAALAVDLLAPKRALRVGVIGSGFEARGALDCLKSVRDVAQVRVFSPTPASRERFAESFRPGLDIQAVNSAQEAVQDCDVVICAARSRDESPVLQGAWLCPGATVVSLGSTLPEQREVDPVTMERAVCIVADMPQEVLHDTGDAIAAISAGVYVADKLVALSDLVAGRVNPRQNASDIVLYKSVGSALQDVVIAQALYERARQQGLGIELPASIVPVSK</sequence>
<dbReference type="InterPro" id="IPR023401">
    <property type="entry name" value="ODC_N"/>
</dbReference>
<dbReference type="PANTHER" id="PTHR13812:SF19">
    <property type="entry name" value="KETIMINE REDUCTASE MU-CRYSTALLIN"/>
    <property type="match status" value="1"/>
</dbReference>
<comment type="caution">
    <text evidence="1">The sequence shown here is derived from an EMBL/GenBank/DDBJ whole genome shotgun (WGS) entry which is preliminary data.</text>
</comment>
<dbReference type="Gene3D" id="3.40.50.720">
    <property type="entry name" value="NAD(P)-binding Rossmann-like Domain"/>
    <property type="match status" value="1"/>
</dbReference>
<dbReference type="InterPro" id="IPR036291">
    <property type="entry name" value="NAD(P)-bd_dom_sf"/>
</dbReference>
<gene>
    <name evidence="1" type="ORF">JZ00_06045</name>
</gene>
<dbReference type="PIRSF" id="PIRSF001439">
    <property type="entry name" value="CryM"/>
    <property type="match status" value="1"/>
</dbReference>
<dbReference type="Proteomes" id="UP000030949">
    <property type="component" value="Unassembled WGS sequence"/>
</dbReference>
<dbReference type="Gene3D" id="3.30.1780.10">
    <property type="entry name" value="ornithine cyclodeaminase, domain 1"/>
    <property type="match status" value="1"/>
</dbReference>
<dbReference type="SUPFAM" id="SSF51735">
    <property type="entry name" value="NAD(P)-binding Rossmann-fold domains"/>
    <property type="match status" value="1"/>
</dbReference>
<organism evidence="1 2">
    <name type="scientific">Pseudomonas frederiksbergensis</name>
    <dbReference type="NCBI Taxonomy" id="104087"/>
    <lineage>
        <taxon>Bacteria</taxon>
        <taxon>Pseudomonadati</taxon>
        <taxon>Pseudomonadota</taxon>
        <taxon>Gammaproteobacteria</taxon>
        <taxon>Pseudomonadales</taxon>
        <taxon>Pseudomonadaceae</taxon>
        <taxon>Pseudomonas</taxon>
    </lineage>
</organism>
<dbReference type="EMBL" id="JQGJ01000003">
    <property type="protein sequence ID" value="KHK65439.1"/>
    <property type="molecule type" value="Genomic_DNA"/>
</dbReference>
<dbReference type="AlphaFoldDB" id="A0A0B1Z2Y8"/>
<accession>A0A0B1Z2Y8</accession>